<evidence type="ECO:0000256" key="4">
    <source>
        <dbReference type="ARBA" id="ARBA00022824"/>
    </source>
</evidence>
<feature type="transmembrane region" description="Helical" evidence="8">
    <location>
        <begin position="168"/>
        <end position="187"/>
    </location>
</feature>
<dbReference type="OrthoDB" id="301434at2759"/>
<feature type="transmembrane region" description="Helical" evidence="8">
    <location>
        <begin position="296"/>
        <end position="315"/>
    </location>
</feature>
<feature type="transmembrane region" description="Helical" evidence="8">
    <location>
        <begin position="384"/>
        <end position="403"/>
    </location>
</feature>
<evidence type="ECO:0000256" key="3">
    <source>
        <dbReference type="ARBA" id="ARBA00022801"/>
    </source>
</evidence>
<evidence type="ECO:0000259" key="9">
    <source>
        <dbReference type="SMART" id="SM00014"/>
    </source>
</evidence>
<dbReference type="SMART" id="SM00014">
    <property type="entry name" value="acidPPc"/>
    <property type="match status" value="1"/>
</dbReference>
<dbReference type="PANTHER" id="PTHR14969">
    <property type="entry name" value="SPHINGOSINE-1-PHOSPHATE PHOSPHOHYDROLASE"/>
    <property type="match status" value="1"/>
</dbReference>
<organism evidence="10 11">
    <name type="scientific">Vanilla planifolia</name>
    <name type="common">Vanilla</name>
    <dbReference type="NCBI Taxonomy" id="51239"/>
    <lineage>
        <taxon>Eukaryota</taxon>
        <taxon>Viridiplantae</taxon>
        <taxon>Streptophyta</taxon>
        <taxon>Embryophyta</taxon>
        <taxon>Tracheophyta</taxon>
        <taxon>Spermatophyta</taxon>
        <taxon>Magnoliopsida</taxon>
        <taxon>Liliopsida</taxon>
        <taxon>Asparagales</taxon>
        <taxon>Orchidaceae</taxon>
        <taxon>Vanilloideae</taxon>
        <taxon>Vanilleae</taxon>
        <taxon>Vanilla</taxon>
    </lineage>
</organism>
<reference evidence="10 11" key="1">
    <citation type="journal article" date="2020" name="Nat. Food">
        <title>A phased Vanilla planifolia genome enables genetic improvement of flavour and production.</title>
        <authorList>
            <person name="Hasing T."/>
            <person name="Tang H."/>
            <person name="Brym M."/>
            <person name="Khazi F."/>
            <person name="Huang T."/>
            <person name="Chambers A.H."/>
        </authorList>
    </citation>
    <scope>NUCLEOTIDE SEQUENCE [LARGE SCALE GENOMIC DNA]</scope>
    <source>
        <tissue evidence="10">Leaf</tissue>
    </source>
</reference>
<dbReference type="EMBL" id="JADCNM010000308">
    <property type="protein sequence ID" value="KAG0448445.1"/>
    <property type="molecule type" value="Genomic_DNA"/>
</dbReference>
<dbReference type="InterPro" id="IPR000326">
    <property type="entry name" value="PAP2/HPO"/>
</dbReference>
<name>A0A835P7J2_VANPL</name>
<gene>
    <name evidence="10" type="ORF">HPP92_027834</name>
</gene>
<accession>A0A835P7J2</accession>
<dbReference type="Gene3D" id="1.20.144.10">
    <property type="entry name" value="Phosphatidic acid phosphatase type 2/haloperoxidase"/>
    <property type="match status" value="1"/>
</dbReference>
<feature type="transmembrane region" description="Helical" evidence="8">
    <location>
        <begin position="259"/>
        <end position="276"/>
    </location>
</feature>
<proteinExistence type="inferred from homology"/>
<dbReference type="InterPro" id="IPR036938">
    <property type="entry name" value="PAP2/HPO_sf"/>
</dbReference>
<evidence type="ECO:0000256" key="5">
    <source>
        <dbReference type="ARBA" id="ARBA00022989"/>
    </source>
</evidence>
<dbReference type="Proteomes" id="UP000639772">
    <property type="component" value="Unassembled WGS sequence"/>
</dbReference>
<feature type="domain" description="Phosphatidic acid phosphatase type 2/haloperoxidase" evidence="9">
    <location>
        <begin position="121"/>
        <end position="218"/>
    </location>
</feature>
<dbReference type="GO" id="GO:0005789">
    <property type="term" value="C:endoplasmic reticulum membrane"/>
    <property type="evidence" value="ECO:0007669"/>
    <property type="project" value="UniProtKB-SubCell"/>
</dbReference>
<keyword evidence="5 8" id="KW-1133">Transmembrane helix</keyword>
<evidence type="ECO:0000313" key="11">
    <source>
        <dbReference type="Proteomes" id="UP000639772"/>
    </source>
</evidence>
<keyword evidence="2 8" id="KW-0812">Transmembrane</keyword>
<evidence type="ECO:0000313" key="10">
    <source>
        <dbReference type="EMBL" id="KAG0448445.1"/>
    </source>
</evidence>
<sequence>MEQNPTETVTTLLSFPTKRFAESAGLTFAFFRGGMAGGSVPLWQPLALSGILGFVLASTFLCLTRRIRSIAQPWVTSRVKSETKLVLQIQRWHNRHLDNFFSVLSFIVSVPFYTGFLLFSTGQMTLLMAFCNYLGNSIKDAVSASRPSSPPVKRITATEDEKEYAMEYGFPSTHALNTVCLLGYTLLMSTGRIYLGMHSFIDVAAGITIGLVILAFWLVVDEHIDEFLTSGQNVVYFSVNLFFLMLFAYPTPEVPTPSFSYHTAFNGVAFGLVIGIQQTHLLTHSESIPLLFSPELPLLVFVGRIATGIPAILLVKFSSRALAKWLLPVICNTLGIPVRSSCYVPSLKEPNSSNNMPAHKPNTYLQRIALLPHKAYDVDTGIRFLQYAGLAWSSLVLVPYVFYCLNL</sequence>
<comment type="similarity">
    <text evidence="7">Belongs to the type 2 lipid phosphate phosphatase family.</text>
</comment>
<protein>
    <recommendedName>
        <fullName evidence="9">Phosphatidic acid phosphatase type 2/haloperoxidase domain-containing protein</fullName>
    </recommendedName>
</protein>
<evidence type="ECO:0000256" key="8">
    <source>
        <dbReference type="SAM" id="Phobius"/>
    </source>
</evidence>
<comment type="caution">
    <text evidence="10">The sequence shown here is derived from an EMBL/GenBank/DDBJ whole genome shotgun (WGS) entry which is preliminary data.</text>
</comment>
<keyword evidence="3" id="KW-0378">Hydrolase</keyword>
<evidence type="ECO:0000256" key="1">
    <source>
        <dbReference type="ARBA" id="ARBA00004477"/>
    </source>
</evidence>
<dbReference type="GO" id="GO:0042392">
    <property type="term" value="F:sphingosine-1-phosphate phosphatase activity"/>
    <property type="evidence" value="ECO:0007669"/>
    <property type="project" value="TreeGrafter"/>
</dbReference>
<feature type="transmembrane region" description="Helical" evidence="8">
    <location>
        <begin position="100"/>
        <end position="119"/>
    </location>
</feature>
<dbReference type="SUPFAM" id="SSF48317">
    <property type="entry name" value="Acid phosphatase/Vanadium-dependent haloperoxidase"/>
    <property type="match status" value="1"/>
</dbReference>
<dbReference type="AlphaFoldDB" id="A0A835P7J2"/>
<dbReference type="PANTHER" id="PTHR14969:SF28">
    <property type="entry name" value="DIHYDROSPHINGOSINE 1-PHOSPHATE PHOSPHATASE LCB3-RELATED"/>
    <property type="match status" value="1"/>
</dbReference>
<evidence type="ECO:0000256" key="7">
    <source>
        <dbReference type="ARBA" id="ARBA00038324"/>
    </source>
</evidence>
<feature type="transmembrane region" description="Helical" evidence="8">
    <location>
        <begin position="42"/>
        <end position="63"/>
    </location>
</feature>
<feature type="transmembrane region" description="Helical" evidence="8">
    <location>
        <begin position="234"/>
        <end position="252"/>
    </location>
</feature>
<evidence type="ECO:0000256" key="6">
    <source>
        <dbReference type="ARBA" id="ARBA00023136"/>
    </source>
</evidence>
<comment type="subcellular location">
    <subcellularLocation>
        <location evidence="1">Endoplasmic reticulum membrane</location>
        <topology evidence="1">Multi-pass membrane protein</topology>
    </subcellularLocation>
</comment>
<keyword evidence="4" id="KW-0256">Endoplasmic reticulum</keyword>
<evidence type="ECO:0000256" key="2">
    <source>
        <dbReference type="ARBA" id="ARBA00022692"/>
    </source>
</evidence>
<feature type="transmembrane region" description="Helical" evidence="8">
    <location>
        <begin position="199"/>
        <end position="219"/>
    </location>
</feature>
<keyword evidence="6 8" id="KW-0472">Membrane</keyword>